<dbReference type="AlphaFoldDB" id="A0A9W6NJA0"/>
<dbReference type="SUPFAM" id="SSF53335">
    <property type="entry name" value="S-adenosyl-L-methionine-dependent methyltransferases"/>
    <property type="match status" value="1"/>
</dbReference>
<keyword evidence="6" id="KW-1185">Reference proteome</keyword>
<evidence type="ECO:0000256" key="2">
    <source>
        <dbReference type="ARBA" id="ARBA00022603"/>
    </source>
</evidence>
<keyword evidence="3" id="KW-0808">Transferase</keyword>
<organism evidence="5 6">
    <name type="scientific">Dactylosporangium matsuzakiense</name>
    <dbReference type="NCBI Taxonomy" id="53360"/>
    <lineage>
        <taxon>Bacteria</taxon>
        <taxon>Bacillati</taxon>
        <taxon>Actinomycetota</taxon>
        <taxon>Actinomycetes</taxon>
        <taxon>Micromonosporales</taxon>
        <taxon>Micromonosporaceae</taxon>
        <taxon>Dactylosporangium</taxon>
    </lineage>
</organism>
<dbReference type="PROSITE" id="PS01131">
    <property type="entry name" value="RRNA_A_DIMETH"/>
    <property type="match status" value="1"/>
</dbReference>
<dbReference type="GO" id="GO:0000179">
    <property type="term" value="F:rRNA (adenine-N6,N6-)-dimethyltransferase activity"/>
    <property type="evidence" value="ECO:0007669"/>
    <property type="project" value="InterPro"/>
</dbReference>
<evidence type="ECO:0000313" key="6">
    <source>
        <dbReference type="Proteomes" id="UP001143480"/>
    </source>
</evidence>
<comment type="similarity">
    <text evidence="1">Belongs to the methyltransferase superfamily.</text>
</comment>
<dbReference type="Pfam" id="PF08241">
    <property type="entry name" value="Methyltransf_11"/>
    <property type="match status" value="1"/>
</dbReference>
<dbReference type="InterPro" id="IPR051052">
    <property type="entry name" value="Diverse_substrate_MTase"/>
</dbReference>
<evidence type="ECO:0000256" key="3">
    <source>
        <dbReference type="ARBA" id="ARBA00022679"/>
    </source>
</evidence>
<reference evidence="5" key="1">
    <citation type="journal article" date="2014" name="Int. J. Syst. Evol. Microbiol.">
        <title>Complete genome sequence of Corynebacterium casei LMG S-19264T (=DSM 44701T), isolated from a smear-ripened cheese.</title>
        <authorList>
            <consortium name="US DOE Joint Genome Institute (JGI-PGF)"/>
            <person name="Walter F."/>
            <person name="Albersmeier A."/>
            <person name="Kalinowski J."/>
            <person name="Ruckert C."/>
        </authorList>
    </citation>
    <scope>NUCLEOTIDE SEQUENCE</scope>
    <source>
        <strain evidence="5">VKM Ac-1321</strain>
    </source>
</reference>
<dbReference type="PANTHER" id="PTHR44942">
    <property type="entry name" value="METHYLTRANSF_11 DOMAIN-CONTAINING PROTEIN"/>
    <property type="match status" value="1"/>
</dbReference>
<dbReference type="EMBL" id="BSFP01000002">
    <property type="protein sequence ID" value="GLK98825.1"/>
    <property type="molecule type" value="Genomic_DNA"/>
</dbReference>
<reference evidence="5" key="2">
    <citation type="submission" date="2023-01" db="EMBL/GenBank/DDBJ databases">
        <authorList>
            <person name="Sun Q."/>
            <person name="Evtushenko L."/>
        </authorList>
    </citation>
    <scope>NUCLEOTIDE SEQUENCE</scope>
    <source>
        <strain evidence="5">VKM Ac-1321</strain>
    </source>
</reference>
<evidence type="ECO:0000313" key="5">
    <source>
        <dbReference type="EMBL" id="GLK98825.1"/>
    </source>
</evidence>
<evidence type="ECO:0000256" key="1">
    <source>
        <dbReference type="ARBA" id="ARBA00008361"/>
    </source>
</evidence>
<gene>
    <name evidence="5" type="ORF">GCM10017581_005660</name>
</gene>
<keyword evidence="2 5" id="KW-0489">Methyltransferase</keyword>
<dbReference type="InterPro" id="IPR029063">
    <property type="entry name" value="SAM-dependent_MTases_sf"/>
</dbReference>
<accession>A0A9W6NJA0</accession>
<dbReference type="CDD" id="cd02440">
    <property type="entry name" value="AdoMet_MTases"/>
    <property type="match status" value="1"/>
</dbReference>
<sequence length="265" mass="29494">MSVALLCVITNIATPENAPRRTVGGVDFSKHASSFGAAADLYDRIRPRYPLDALRWAVGEPSRRIVDLGAGTGILTRQLRELGHRVIAVEPDDEMRRQIDGDARAGSATDIPVDAESQEVVTAGQAYHWFAGEPAHTEIARVLERGGCFVPIWNVRDESVPWVAALTEVFDGNRARAAIDERSLPAEQFGPLFDTPELKLFSWSTPHTIDSLVELIRSRSFYLVADADTRVALEQQVRELAGRTFGAQERFELPYVTYAYRTRKL</sequence>
<dbReference type="InterPro" id="IPR013216">
    <property type="entry name" value="Methyltransf_11"/>
</dbReference>
<evidence type="ECO:0000259" key="4">
    <source>
        <dbReference type="Pfam" id="PF08241"/>
    </source>
</evidence>
<protein>
    <submittedName>
        <fullName evidence="5">Methyltransferase</fullName>
    </submittedName>
</protein>
<name>A0A9W6NJA0_9ACTN</name>
<comment type="caution">
    <text evidence="5">The sequence shown here is derived from an EMBL/GenBank/DDBJ whole genome shotgun (WGS) entry which is preliminary data.</text>
</comment>
<dbReference type="PANTHER" id="PTHR44942:SF4">
    <property type="entry name" value="METHYLTRANSFERASE TYPE 11 DOMAIN-CONTAINING PROTEIN"/>
    <property type="match status" value="1"/>
</dbReference>
<dbReference type="Gene3D" id="3.40.50.150">
    <property type="entry name" value="Vaccinia Virus protein VP39"/>
    <property type="match status" value="1"/>
</dbReference>
<dbReference type="InterPro" id="IPR020596">
    <property type="entry name" value="rRNA_Ade_Mease_Trfase_CS"/>
</dbReference>
<proteinExistence type="inferred from homology"/>
<dbReference type="Proteomes" id="UP001143480">
    <property type="component" value="Unassembled WGS sequence"/>
</dbReference>
<feature type="domain" description="Methyltransferase type 11" evidence="4">
    <location>
        <begin position="66"/>
        <end position="150"/>
    </location>
</feature>